<keyword evidence="6" id="KW-0325">Glycoprotein</keyword>
<evidence type="ECO:0000256" key="1">
    <source>
        <dbReference type="ARBA" id="ARBA00004236"/>
    </source>
</evidence>
<dbReference type="InterPro" id="IPR026524">
    <property type="entry name" value="LY6G6d/LY6G6f"/>
</dbReference>
<dbReference type="Proteomes" id="UP000092124">
    <property type="component" value="Unassembled WGS sequence"/>
</dbReference>
<evidence type="ECO:0000256" key="5">
    <source>
        <dbReference type="ARBA" id="ARBA00023157"/>
    </source>
</evidence>
<evidence type="ECO:0000256" key="3">
    <source>
        <dbReference type="ARBA" id="ARBA00022729"/>
    </source>
</evidence>
<organism evidence="7 8">
    <name type="scientific">Neotoma lepida</name>
    <name type="common">Desert woodrat</name>
    <dbReference type="NCBI Taxonomy" id="56216"/>
    <lineage>
        <taxon>Eukaryota</taxon>
        <taxon>Metazoa</taxon>
        <taxon>Chordata</taxon>
        <taxon>Craniata</taxon>
        <taxon>Vertebrata</taxon>
        <taxon>Euteleostomi</taxon>
        <taxon>Mammalia</taxon>
        <taxon>Eutheria</taxon>
        <taxon>Euarchontoglires</taxon>
        <taxon>Glires</taxon>
        <taxon>Rodentia</taxon>
        <taxon>Myomorpha</taxon>
        <taxon>Muroidea</taxon>
        <taxon>Cricetidae</taxon>
        <taxon>Neotominae</taxon>
        <taxon>Neotoma</taxon>
    </lineage>
</organism>
<evidence type="ECO:0000256" key="6">
    <source>
        <dbReference type="ARBA" id="ARBA00023180"/>
    </source>
</evidence>
<dbReference type="PANTHER" id="PTHR32286:SF10">
    <property type="entry name" value="LYMPHOCYTE ANTIGEN 6 COMPLEX LOCUS PROTEIN G6F"/>
    <property type="match status" value="1"/>
</dbReference>
<dbReference type="InterPro" id="IPR036179">
    <property type="entry name" value="Ig-like_dom_sf"/>
</dbReference>
<feature type="non-terminal residue" evidence="7">
    <location>
        <position position="324"/>
    </location>
</feature>
<dbReference type="PANTHER" id="PTHR32286">
    <property type="entry name" value="LYMPHOCYTE ANTIGEN 6 COMPLEX LOCUS PROTEIN G6F"/>
    <property type="match status" value="1"/>
</dbReference>
<comment type="caution">
    <text evidence="7">The sequence shown here is derived from an EMBL/GenBank/DDBJ whole genome shotgun (WGS) entry which is preliminary data.</text>
</comment>
<dbReference type="GO" id="GO:0005886">
    <property type="term" value="C:plasma membrane"/>
    <property type="evidence" value="ECO:0007669"/>
    <property type="project" value="UniProtKB-SubCell"/>
</dbReference>
<keyword evidence="4" id="KW-0472">Membrane</keyword>
<keyword evidence="8" id="KW-1185">Reference proteome</keyword>
<comment type="subcellular location">
    <subcellularLocation>
        <location evidence="1">Cell membrane</location>
    </subcellularLocation>
</comment>
<dbReference type="OrthoDB" id="9937043at2759"/>
<dbReference type="InterPro" id="IPR013783">
    <property type="entry name" value="Ig-like_fold"/>
</dbReference>
<proteinExistence type="predicted"/>
<evidence type="ECO:0008006" key="9">
    <source>
        <dbReference type="Google" id="ProtNLM"/>
    </source>
</evidence>
<accession>A0A1A6G1R6</accession>
<dbReference type="EMBL" id="LZPO01107916">
    <property type="protein sequence ID" value="OBS60131.1"/>
    <property type="molecule type" value="Genomic_DNA"/>
</dbReference>
<dbReference type="Gene3D" id="2.60.40.10">
    <property type="entry name" value="Immunoglobulins"/>
    <property type="match status" value="1"/>
</dbReference>
<evidence type="ECO:0000256" key="4">
    <source>
        <dbReference type="ARBA" id="ARBA00023136"/>
    </source>
</evidence>
<sequence length="324" mass="35987">MKVPFPPEDMQLSFISPTFSFPSEAQWLQPRQCGPLSVLCFLPGNTRSLEQGNLAGSPHGSHSHPAPPVLVWAPPGCCSQLLTWFRSPAEGSSTILVAQIEIDQPVSDLGKPENDFRFKPLRNYSLLLEGSRDEDAGRYWCTVMDQNHKYQNWRVYDVSVLKGSQFTVKSPDGPSCSALLCSVVPARRLDSVTWLEGRNPVRGHAQYFWGDGAALLLVCPGEGLPETRGRRPRNIRCLMPQNKRFSFSLAASTEPSPTVCASVPSWDVPRVLMLLFTASQGVTIIALSIALWRRRAQGSPDREPSIPPFKPEVQVYENIHLAHL</sequence>
<evidence type="ECO:0000313" key="7">
    <source>
        <dbReference type="EMBL" id="OBS60131.1"/>
    </source>
</evidence>
<protein>
    <recommendedName>
        <fullName evidence="9">Ig-like domain-containing protein</fullName>
    </recommendedName>
</protein>
<keyword evidence="2" id="KW-1003">Cell membrane</keyword>
<keyword evidence="3" id="KW-0732">Signal</keyword>
<evidence type="ECO:0000313" key="8">
    <source>
        <dbReference type="Proteomes" id="UP000092124"/>
    </source>
</evidence>
<keyword evidence="5" id="KW-1015">Disulfide bond</keyword>
<gene>
    <name evidence="7" type="ORF">A6R68_08758</name>
</gene>
<evidence type="ECO:0000256" key="2">
    <source>
        <dbReference type="ARBA" id="ARBA00022475"/>
    </source>
</evidence>
<reference evidence="7 8" key="1">
    <citation type="submission" date="2016-06" db="EMBL/GenBank/DDBJ databases">
        <title>The Draft Genome Sequence and Annotation of the Desert Woodrat Neotoma lepida.</title>
        <authorList>
            <person name="Campbell M."/>
            <person name="Oakeson K.F."/>
            <person name="Yandell M."/>
            <person name="Halpert J.R."/>
            <person name="Dearing D."/>
        </authorList>
    </citation>
    <scope>NUCLEOTIDE SEQUENCE [LARGE SCALE GENOMIC DNA]</scope>
    <source>
        <strain evidence="7">417</strain>
        <tissue evidence="7">Liver</tissue>
    </source>
</reference>
<dbReference type="STRING" id="56216.A0A1A6G1R6"/>
<name>A0A1A6G1R6_NEOLE</name>
<dbReference type="AlphaFoldDB" id="A0A1A6G1R6"/>
<dbReference type="SUPFAM" id="SSF48726">
    <property type="entry name" value="Immunoglobulin"/>
    <property type="match status" value="1"/>
</dbReference>